<feature type="region of interest" description="Disordered" evidence="1">
    <location>
        <begin position="69"/>
        <end position="88"/>
    </location>
</feature>
<comment type="caution">
    <text evidence="2">The sequence shown here is derived from an EMBL/GenBank/DDBJ whole genome shotgun (WGS) entry which is preliminary data.</text>
</comment>
<gene>
    <name evidence="2" type="ORF">CI238_02625</name>
</gene>
<reference evidence="2 3" key="1">
    <citation type="submission" date="2015-06" db="EMBL/GenBank/DDBJ databases">
        <title>Survival trade-offs in plant roots during colonization by closely related pathogenic and mutualistic fungi.</title>
        <authorList>
            <person name="Hacquard S."/>
            <person name="Kracher B."/>
            <person name="Hiruma K."/>
            <person name="Weinman A."/>
            <person name="Muench P."/>
            <person name="Garrido Oter R."/>
            <person name="Ver Loren van Themaat E."/>
            <person name="Dallerey J.-F."/>
            <person name="Damm U."/>
            <person name="Henrissat B."/>
            <person name="Lespinet O."/>
            <person name="Thon M."/>
            <person name="Kemen E."/>
            <person name="McHardy A.C."/>
            <person name="Schulze-Lefert P."/>
            <person name="O'Connell R.J."/>
        </authorList>
    </citation>
    <scope>NUCLEOTIDE SEQUENCE [LARGE SCALE GENOMIC DNA]</scope>
    <source>
        <strain evidence="2 3">MAFF 238704</strain>
    </source>
</reference>
<dbReference type="EMBL" id="LFIW01000420">
    <property type="protein sequence ID" value="KZL86444.1"/>
    <property type="molecule type" value="Genomic_DNA"/>
</dbReference>
<feature type="non-terminal residue" evidence="2">
    <location>
        <position position="1"/>
    </location>
</feature>
<name>A0A161VUU0_COLIC</name>
<evidence type="ECO:0000256" key="1">
    <source>
        <dbReference type="SAM" id="MobiDB-lite"/>
    </source>
</evidence>
<protein>
    <submittedName>
        <fullName evidence="2">Uncharacterized protein</fullName>
    </submittedName>
</protein>
<evidence type="ECO:0000313" key="2">
    <source>
        <dbReference type="EMBL" id="KZL86444.1"/>
    </source>
</evidence>
<organism evidence="2 3">
    <name type="scientific">Colletotrichum incanum</name>
    <name type="common">Soybean anthracnose fungus</name>
    <dbReference type="NCBI Taxonomy" id="1573173"/>
    <lineage>
        <taxon>Eukaryota</taxon>
        <taxon>Fungi</taxon>
        <taxon>Dikarya</taxon>
        <taxon>Ascomycota</taxon>
        <taxon>Pezizomycotina</taxon>
        <taxon>Sordariomycetes</taxon>
        <taxon>Hypocreomycetidae</taxon>
        <taxon>Glomerellales</taxon>
        <taxon>Glomerellaceae</taxon>
        <taxon>Colletotrichum</taxon>
        <taxon>Colletotrichum spaethianum species complex</taxon>
    </lineage>
</organism>
<dbReference type="AlphaFoldDB" id="A0A161VUU0"/>
<sequence>LPASGLSNWRPATASLLESLWTDEWHSTTLETTLGPPHHCHRNVVQHPTLFGRQCLVSPLPRGALRDWRTESMEPISPTTTPTTTPAPLLAGYSFVPSACTATASLNSYW</sequence>
<feature type="compositionally biased region" description="Low complexity" evidence="1">
    <location>
        <begin position="78"/>
        <end position="88"/>
    </location>
</feature>
<dbReference type="Proteomes" id="UP000076584">
    <property type="component" value="Unassembled WGS sequence"/>
</dbReference>
<proteinExistence type="predicted"/>
<accession>A0A161VUU0</accession>
<keyword evidence="3" id="KW-1185">Reference proteome</keyword>
<evidence type="ECO:0000313" key="3">
    <source>
        <dbReference type="Proteomes" id="UP000076584"/>
    </source>
</evidence>